<dbReference type="PANTHER" id="PTHR33223">
    <property type="entry name" value="CCHC-TYPE DOMAIN-CONTAINING PROTEIN"/>
    <property type="match status" value="1"/>
</dbReference>
<organism evidence="1 2">
    <name type="scientific">Gossypium australe</name>
    <dbReference type="NCBI Taxonomy" id="47621"/>
    <lineage>
        <taxon>Eukaryota</taxon>
        <taxon>Viridiplantae</taxon>
        <taxon>Streptophyta</taxon>
        <taxon>Embryophyta</taxon>
        <taxon>Tracheophyta</taxon>
        <taxon>Spermatophyta</taxon>
        <taxon>Magnoliopsida</taxon>
        <taxon>eudicotyledons</taxon>
        <taxon>Gunneridae</taxon>
        <taxon>Pentapetalae</taxon>
        <taxon>rosids</taxon>
        <taxon>malvids</taxon>
        <taxon>Malvales</taxon>
        <taxon>Malvaceae</taxon>
        <taxon>Malvoideae</taxon>
        <taxon>Gossypium</taxon>
    </lineage>
</organism>
<dbReference type="AlphaFoldDB" id="A0A5B6X2G8"/>
<sequence length="108" mass="12642">MACNERTLRDYALPSLDMVQESIMRLGHSNQHLKRFLQLCDTFKYNDVTDEAIHLRLFPFSLIDNSFSWLDSQALGSIMTWDELAGKFLQKYFPISDAVQIRREIVLL</sequence>
<protein>
    <submittedName>
        <fullName evidence="1">RING-H2 finger protein ATL63</fullName>
    </submittedName>
</protein>
<evidence type="ECO:0000313" key="2">
    <source>
        <dbReference type="Proteomes" id="UP000325315"/>
    </source>
</evidence>
<gene>
    <name evidence="1" type="ORF">EPI10_031314</name>
</gene>
<dbReference type="PANTHER" id="PTHR33223:SF11">
    <property type="entry name" value="ELEMENT PROTEIN, PUTATIVE-RELATED"/>
    <property type="match status" value="1"/>
</dbReference>
<dbReference type="OrthoDB" id="999762at2759"/>
<reference evidence="2" key="1">
    <citation type="journal article" date="2019" name="Plant Biotechnol. J.">
        <title>Genome sequencing of the Australian wild diploid species Gossypium australe highlights disease resistance and delayed gland morphogenesis.</title>
        <authorList>
            <person name="Cai Y."/>
            <person name="Cai X."/>
            <person name="Wang Q."/>
            <person name="Wang P."/>
            <person name="Zhang Y."/>
            <person name="Cai C."/>
            <person name="Xu Y."/>
            <person name="Wang K."/>
            <person name="Zhou Z."/>
            <person name="Wang C."/>
            <person name="Geng S."/>
            <person name="Li B."/>
            <person name="Dong Q."/>
            <person name="Hou Y."/>
            <person name="Wang H."/>
            <person name="Ai P."/>
            <person name="Liu Z."/>
            <person name="Yi F."/>
            <person name="Sun M."/>
            <person name="An G."/>
            <person name="Cheng J."/>
            <person name="Zhang Y."/>
            <person name="Shi Q."/>
            <person name="Xie Y."/>
            <person name="Shi X."/>
            <person name="Chang Y."/>
            <person name="Huang F."/>
            <person name="Chen Y."/>
            <person name="Hong S."/>
            <person name="Mi L."/>
            <person name="Sun Q."/>
            <person name="Zhang L."/>
            <person name="Zhou B."/>
            <person name="Peng R."/>
            <person name="Zhang X."/>
            <person name="Liu F."/>
        </authorList>
    </citation>
    <scope>NUCLEOTIDE SEQUENCE [LARGE SCALE GENOMIC DNA]</scope>
    <source>
        <strain evidence="2">cv. PA1801</strain>
    </source>
</reference>
<proteinExistence type="predicted"/>
<evidence type="ECO:0000313" key="1">
    <source>
        <dbReference type="EMBL" id="KAA3487494.1"/>
    </source>
</evidence>
<dbReference type="Proteomes" id="UP000325315">
    <property type="component" value="Unassembled WGS sequence"/>
</dbReference>
<name>A0A5B6X2G8_9ROSI</name>
<dbReference type="EMBL" id="SMMG02000001">
    <property type="protein sequence ID" value="KAA3487494.1"/>
    <property type="molecule type" value="Genomic_DNA"/>
</dbReference>
<keyword evidence="2" id="KW-1185">Reference proteome</keyword>
<accession>A0A5B6X2G8</accession>
<comment type="caution">
    <text evidence="1">The sequence shown here is derived from an EMBL/GenBank/DDBJ whole genome shotgun (WGS) entry which is preliminary data.</text>
</comment>